<accession>A0A2H0W9U9</accession>
<organism evidence="7 8">
    <name type="scientific">Candidatus Beckwithbacteria bacterium CG10_big_fil_rev_8_21_14_0_10_34_10</name>
    <dbReference type="NCBI Taxonomy" id="1974495"/>
    <lineage>
        <taxon>Bacteria</taxon>
        <taxon>Candidatus Beckwithiibacteriota</taxon>
    </lineage>
</organism>
<comment type="function">
    <text evidence="5">Associates with the EF-Tu.GDP complex and induces the exchange of GDP to GTP. It remains bound to the aminoacyl-tRNA.EF-Tu.GTP complex up to the GTP hydrolysis stage on the ribosome.</text>
</comment>
<dbReference type="InterPro" id="IPR009060">
    <property type="entry name" value="UBA-like_sf"/>
</dbReference>
<protein>
    <recommendedName>
        <fullName evidence="2 5">Elongation factor Ts</fullName>
        <shortName evidence="5">EF-Ts</shortName>
    </recommendedName>
</protein>
<dbReference type="InterPro" id="IPR036402">
    <property type="entry name" value="EF-Ts_dimer_sf"/>
</dbReference>
<proteinExistence type="inferred from homology"/>
<dbReference type="FunFam" id="1.10.8.10:FF:000001">
    <property type="entry name" value="Elongation factor Ts"/>
    <property type="match status" value="1"/>
</dbReference>
<dbReference type="AlphaFoldDB" id="A0A2H0W9U9"/>
<evidence type="ECO:0000256" key="2">
    <source>
        <dbReference type="ARBA" id="ARBA00016956"/>
    </source>
</evidence>
<feature type="domain" description="Translation elongation factor EFTs/EF1B dimerisation" evidence="6">
    <location>
        <begin position="73"/>
        <end position="150"/>
    </location>
</feature>
<dbReference type="Gene3D" id="1.10.8.10">
    <property type="entry name" value="DNA helicase RuvA subunit, C-terminal domain"/>
    <property type="match status" value="1"/>
</dbReference>
<dbReference type="GO" id="GO:0003746">
    <property type="term" value="F:translation elongation factor activity"/>
    <property type="evidence" value="ECO:0007669"/>
    <property type="project" value="UniProtKB-UniRule"/>
</dbReference>
<dbReference type="SUPFAM" id="SSF46934">
    <property type="entry name" value="UBA-like"/>
    <property type="match status" value="1"/>
</dbReference>
<dbReference type="PANTHER" id="PTHR11741">
    <property type="entry name" value="ELONGATION FACTOR TS"/>
    <property type="match status" value="1"/>
</dbReference>
<feature type="region of interest" description="Involved in Mg(2+) ion dislocation from EF-Tu" evidence="5">
    <location>
        <begin position="82"/>
        <end position="85"/>
    </location>
</feature>
<evidence type="ECO:0000256" key="3">
    <source>
        <dbReference type="ARBA" id="ARBA00022768"/>
    </source>
</evidence>
<evidence type="ECO:0000256" key="4">
    <source>
        <dbReference type="ARBA" id="ARBA00022917"/>
    </source>
</evidence>
<sequence>MSQDLLKNIKKLRLETKAGIIDCRQALEESQGDMKKAKLLLKQKGEKLADKRKDRETKAGLVDAYVHLGGTIASLVSLSCETDFVAHTKEIKTLAHEVAMQTAAMDPKTVKNLLEQEYIRDSSKKIKDLVKEVIAKTGENVKIEEIKRLEV</sequence>
<dbReference type="Gene3D" id="3.30.479.20">
    <property type="entry name" value="Elongation factor Ts, dimerisation domain"/>
    <property type="match status" value="1"/>
</dbReference>
<dbReference type="PANTHER" id="PTHR11741:SF0">
    <property type="entry name" value="ELONGATION FACTOR TS, MITOCHONDRIAL"/>
    <property type="match status" value="1"/>
</dbReference>
<dbReference type="HAMAP" id="MF_00050">
    <property type="entry name" value="EF_Ts"/>
    <property type="match status" value="1"/>
</dbReference>
<keyword evidence="5" id="KW-0963">Cytoplasm</keyword>
<comment type="similarity">
    <text evidence="1 5">Belongs to the EF-Ts family.</text>
</comment>
<reference evidence="8" key="1">
    <citation type="submission" date="2017-09" db="EMBL/GenBank/DDBJ databases">
        <title>Depth-based differentiation of microbial function through sediment-hosted aquifers and enrichment of novel symbionts in the deep terrestrial subsurface.</title>
        <authorList>
            <person name="Probst A.J."/>
            <person name="Ladd B."/>
            <person name="Jarett J.K."/>
            <person name="Geller-Mcgrath D.E."/>
            <person name="Sieber C.M.K."/>
            <person name="Emerson J.B."/>
            <person name="Anantharaman K."/>
            <person name="Thomas B.C."/>
            <person name="Malmstrom R."/>
            <person name="Stieglmeier M."/>
            <person name="Klingl A."/>
            <person name="Woyke T."/>
            <person name="Ryan C.M."/>
            <person name="Banfield J.F."/>
        </authorList>
    </citation>
    <scope>NUCLEOTIDE SEQUENCE [LARGE SCALE GENOMIC DNA]</scope>
</reference>
<evidence type="ECO:0000256" key="5">
    <source>
        <dbReference type="HAMAP-Rule" id="MF_00050"/>
    </source>
</evidence>
<dbReference type="GO" id="GO:0005737">
    <property type="term" value="C:cytoplasm"/>
    <property type="evidence" value="ECO:0007669"/>
    <property type="project" value="UniProtKB-SubCell"/>
</dbReference>
<gene>
    <name evidence="5" type="primary">tsf</name>
    <name evidence="7" type="ORF">COT75_02015</name>
</gene>
<keyword evidence="3 5" id="KW-0251">Elongation factor</keyword>
<dbReference type="InterPro" id="IPR001816">
    <property type="entry name" value="Transl_elong_EFTs/EF1B"/>
</dbReference>
<evidence type="ECO:0000313" key="7">
    <source>
        <dbReference type="EMBL" id="PIS09335.1"/>
    </source>
</evidence>
<name>A0A2H0W9U9_9BACT</name>
<evidence type="ECO:0000256" key="1">
    <source>
        <dbReference type="ARBA" id="ARBA00005532"/>
    </source>
</evidence>
<dbReference type="SUPFAM" id="SSF54713">
    <property type="entry name" value="Elongation factor Ts (EF-Ts), dimerisation domain"/>
    <property type="match status" value="1"/>
</dbReference>
<dbReference type="InterPro" id="IPR014039">
    <property type="entry name" value="Transl_elong_EFTs/EF1B_dimer"/>
</dbReference>
<comment type="subcellular location">
    <subcellularLocation>
        <location evidence="5">Cytoplasm</location>
    </subcellularLocation>
</comment>
<dbReference type="Proteomes" id="UP000230093">
    <property type="component" value="Unassembled WGS sequence"/>
</dbReference>
<keyword evidence="4 5" id="KW-0648">Protein biosynthesis</keyword>
<dbReference type="Pfam" id="PF00889">
    <property type="entry name" value="EF_TS"/>
    <property type="match status" value="1"/>
</dbReference>
<evidence type="ECO:0000313" key="8">
    <source>
        <dbReference type="Proteomes" id="UP000230093"/>
    </source>
</evidence>
<evidence type="ECO:0000259" key="6">
    <source>
        <dbReference type="Pfam" id="PF00889"/>
    </source>
</evidence>
<dbReference type="EMBL" id="PEZT01000011">
    <property type="protein sequence ID" value="PIS09335.1"/>
    <property type="molecule type" value="Genomic_DNA"/>
</dbReference>
<comment type="caution">
    <text evidence="7">The sequence shown here is derived from an EMBL/GenBank/DDBJ whole genome shotgun (WGS) entry which is preliminary data.</text>
</comment>